<gene>
    <name evidence="1" type="ORF">HOC_03508</name>
</gene>
<evidence type="ECO:0000313" key="2">
    <source>
        <dbReference type="Proteomes" id="UP000024942"/>
    </source>
</evidence>
<dbReference type="PATRIC" id="fig|1280953.3.peg.710"/>
<name>A0A059GAU6_9PROT</name>
<organism evidence="1 2">
    <name type="scientific">Hyphomonas oceanitis SCH89</name>
    <dbReference type="NCBI Taxonomy" id="1280953"/>
    <lineage>
        <taxon>Bacteria</taxon>
        <taxon>Pseudomonadati</taxon>
        <taxon>Pseudomonadota</taxon>
        <taxon>Alphaproteobacteria</taxon>
        <taxon>Hyphomonadales</taxon>
        <taxon>Hyphomonadaceae</taxon>
        <taxon>Hyphomonas</taxon>
    </lineage>
</organism>
<dbReference type="OrthoDB" id="7620499at2"/>
<keyword evidence="2" id="KW-1185">Reference proteome</keyword>
<comment type="caution">
    <text evidence="1">The sequence shown here is derived from an EMBL/GenBank/DDBJ whole genome shotgun (WGS) entry which is preliminary data.</text>
</comment>
<reference evidence="1 2" key="1">
    <citation type="journal article" date="2014" name="Antonie Van Leeuwenhoek">
        <title>Hyphomonas beringensis sp. nov. and Hyphomonas chukchiensis sp. nov., isolated from surface seawater of the Bering Sea and Chukchi Sea.</title>
        <authorList>
            <person name="Li C."/>
            <person name="Lai Q."/>
            <person name="Li G."/>
            <person name="Dong C."/>
            <person name="Wang J."/>
            <person name="Liao Y."/>
            <person name="Shao Z."/>
        </authorList>
    </citation>
    <scope>NUCLEOTIDE SEQUENCE [LARGE SCALE GENOMIC DNA]</scope>
    <source>
        <strain evidence="1 2">SCH89</strain>
    </source>
</reference>
<dbReference type="Proteomes" id="UP000024942">
    <property type="component" value="Unassembled WGS sequence"/>
</dbReference>
<dbReference type="AlphaFoldDB" id="A0A059GAU6"/>
<sequence length="117" mass="13285">MDLPARAHLYAFVHPVCWPWLWFQLWRLGAWIQSNKRDVLFRVDRYGNLYVDFISDAPRDPSRYTYEAPSVPAWAAPGLASDMPETLAATARPVRPGAVLPLRELHLISAPDVPDTS</sequence>
<protein>
    <submittedName>
        <fullName evidence="1">Uncharacterized protein</fullName>
    </submittedName>
</protein>
<evidence type="ECO:0000313" key="1">
    <source>
        <dbReference type="EMBL" id="KDA03911.1"/>
    </source>
</evidence>
<accession>A0A059GAU6</accession>
<dbReference type="EMBL" id="ARYL01000003">
    <property type="protein sequence ID" value="KDA03911.1"/>
    <property type="molecule type" value="Genomic_DNA"/>
</dbReference>
<proteinExistence type="predicted"/>
<dbReference type="RefSeq" id="WP_035535890.1">
    <property type="nucleotide sequence ID" value="NZ_ARYL01000003.1"/>
</dbReference>